<dbReference type="SUPFAM" id="SSF57667">
    <property type="entry name" value="beta-beta-alpha zinc fingers"/>
    <property type="match status" value="2"/>
</dbReference>
<evidence type="ECO:0000256" key="4">
    <source>
        <dbReference type="ARBA" id="ARBA00022833"/>
    </source>
</evidence>
<evidence type="ECO:0000256" key="3">
    <source>
        <dbReference type="ARBA" id="ARBA00022771"/>
    </source>
</evidence>
<dbReference type="PROSITE" id="PS00028">
    <property type="entry name" value="ZINC_FINGER_C2H2_1"/>
    <property type="match status" value="3"/>
</dbReference>
<evidence type="ECO:0000256" key="1">
    <source>
        <dbReference type="ARBA" id="ARBA00022723"/>
    </source>
</evidence>
<reference evidence="9" key="1">
    <citation type="submission" date="2025-08" db="UniProtKB">
        <authorList>
            <consortium name="RefSeq"/>
        </authorList>
    </citation>
    <scope>IDENTIFICATION</scope>
    <source>
        <tissue evidence="9">Whole body</tissue>
    </source>
</reference>
<feature type="region of interest" description="Disordered" evidence="6">
    <location>
        <begin position="463"/>
        <end position="500"/>
    </location>
</feature>
<feature type="compositionally biased region" description="Basic residues" evidence="6">
    <location>
        <begin position="487"/>
        <end position="500"/>
    </location>
</feature>
<protein>
    <submittedName>
        <fullName evidence="9">Zinc finger protein MSN2-like</fullName>
    </submittedName>
</protein>
<keyword evidence="2" id="KW-0677">Repeat</keyword>
<evidence type="ECO:0000313" key="9">
    <source>
        <dbReference type="RefSeq" id="XP_015179294.1"/>
    </source>
</evidence>
<dbReference type="RefSeq" id="XP_015179294.1">
    <property type="nucleotide sequence ID" value="XM_015323808.1"/>
</dbReference>
<feature type="domain" description="C2H2-type" evidence="7">
    <location>
        <begin position="506"/>
        <end position="533"/>
    </location>
</feature>
<feature type="compositionally biased region" description="Basic and acidic residues" evidence="6">
    <location>
        <begin position="664"/>
        <end position="679"/>
    </location>
</feature>
<dbReference type="SMART" id="SM00355">
    <property type="entry name" value="ZnF_C2H2"/>
    <property type="match status" value="3"/>
</dbReference>
<keyword evidence="4" id="KW-0862">Zinc</keyword>
<keyword evidence="1" id="KW-0479">Metal-binding</keyword>
<evidence type="ECO:0000259" key="7">
    <source>
        <dbReference type="PROSITE" id="PS50157"/>
    </source>
</evidence>
<proteinExistence type="predicted"/>
<dbReference type="PANTHER" id="PTHR24408">
    <property type="entry name" value="ZINC FINGER PROTEIN"/>
    <property type="match status" value="1"/>
</dbReference>
<dbReference type="GeneID" id="107067890"/>
<evidence type="ECO:0000256" key="5">
    <source>
        <dbReference type="PROSITE-ProRule" id="PRU00042"/>
    </source>
</evidence>
<accession>A0ABM1IGF7</accession>
<gene>
    <name evidence="9" type="primary">LOC107067890</name>
</gene>
<sequence>MAYTSLPQFISLNPLSSNNVEKTLSEILQSEPVRRLLNQPNIIIKTVPLNNQPKSNLTSNATNSSTVEISTNVYGNKNNGTHSDLSRDKQSELTIHCNKSNKDENVEDENLLPSKTEGKSEISLLPIRRRKKDCGHCEPCENITCDVIVEQCIDNNGISLMLAFNIDECEIDAPVSKHCKNSSCDALSIDHDRCRRAIIGLNRYDKDKICDICGVRLKTLKSRVHHKNCKRRNEYRHNKIDSTQLLKERMRERELQMLENAKAKKQDYMDPITGYNRAMDFLRNNDELIIIPKTQSPNQSGMIITSSSNQINQQQTDNIGNMFSSKFPLNIPLVFPQQNIVLNKNAGSNETNALQTNITHIPDSKPIMNTSITTIPNKVINLTNSPQTDVQTILLNDWLLSQSHIITDSSLNSKPFITPIRVVPITNLITQPSLLHQTQGIPKFCIMADNSLPALTVPDIKPVISPKPVDKPSSNLEENPKKEELPKRKRSGVKKNVRKRNRKKDLKCNYCNKHFSTDWYFKIHIAMHSGEKPFTCRLCEESFSNRYDLKKHVTSDHKNESINCNDCDFICTSYSSLDKHMKTHSHKSDDYDPTLKTINDFNSNKQKCNSHIETDINNTTDIELNSKEIKKEGKKNHDNSNNLCNINKEKCVHGTDTKKLHDANKKSIKMQEKQKKVSLEETNGVKVNGADSLP</sequence>
<organism evidence="8 9">
    <name type="scientific">Polistes dominula</name>
    <name type="common">European paper wasp</name>
    <name type="synonym">Vespa dominula</name>
    <dbReference type="NCBI Taxonomy" id="743375"/>
    <lineage>
        <taxon>Eukaryota</taxon>
        <taxon>Metazoa</taxon>
        <taxon>Ecdysozoa</taxon>
        <taxon>Arthropoda</taxon>
        <taxon>Hexapoda</taxon>
        <taxon>Insecta</taxon>
        <taxon>Pterygota</taxon>
        <taxon>Neoptera</taxon>
        <taxon>Endopterygota</taxon>
        <taxon>Hymenoptera</taxon>
        <taxon>Apocrita</taxon>
        <taxon>Aculeata</taxon>
        <taxon>Vespoidea</taxon>
        <taxon>Vespidae</taxon>
        <taxon>Polistinae</taxon>
        <taxon>Polistini</taxon>
        <taxon>Polistes</taxon>
    </lineage>
</organism>
<dbReference type="Pfam" id="PF00096">
    <property type="entry name" value="zf-C2H2"/>
    <property type="match status" value="3"/>
</dbReference>
<dbReference type="Proteomes" id="UP000694924">
    <property type="component" value="Unplaced"/>
</dbReference>
<dbReference type="PANTHER" id="PTHR24408:SF58">
    <property type="entry name" value="TRANSCRIPTION FACTOR (TFIIIA), PUTATIVE (AFU_ORTHOLOGUE AFUA_1G05150)-RELATED"/>
    <property type="match status" value="1"/>
</dbReference>
<feature type="domain" description="C2H2-type" evidence="7">
    <location>
        <begin position="562"/>
        <end position="589"/>
    </location>
</feature>
<dbReference type="InterPro" id="IPR013087">
    <property type="entry name" value="Znf_C2H2_type"/>
</dbReference>
<keyword evidence="3 5" id="KW-0863">Zinc-finger</keyword>
<feature type="domain" description="C2H2-type" evidence="7">
    <location>
        <begin position="534"/>
        <end position="562"/>
    </location>
</feature>
<feature type="region of interest" description="Disordered" evidence="6">
    <location>
        <begin position="664"/>
        <end position="694"/>
    </location>
</feature>
<dbReference type="InterPro" id="IPR036236">
    <property type="entry name" value="Znf_C2H2_sf"/>
</dbReference>
<dbReference type="Gene3D" id="3.30.160.60">
    <property type="entry name" value="Classic Zinc Finger"/>
    <property type="match status" value="2"/>
</dbReference>
<evidence type="ECO:0000256" key="6">
    <source>
        <dbReference type="SAM" id="MobiDB-lite"/>
    </source>
</evidence>
<keyword evidence="8" id="KW-1185">Reference proteome</keyword>
<name>A0ABM1IGF7_POLDO</name>
<dbReference type="PROSITE" id="PS50157">
    <property type="entry name" value="ZINC_FINGER_C2H2_2"/>
    <property type="match status" value="3"/>
</dbReference>
<evidence type="ECO:0000313" key="8">
    <source>
        <dbReference type="Proteomes" id="UP000694924"/>
    </source>
</evidence>
<evidence type="ECO:0000256" key="2">
    <source>
        <dbReference type="ARBA" id="ARBA00022737"/>
    </source>
</evidence>